<evidence type="ECO:0000256" key="2">
    <source>
        <dbReference type="ARBA" id="ARBA00011270"/>
    </source>
</evidence>
<dbReference type="NCBIfam" id="TIGR00262">
    <property type="entry name" value="trpA"/>
    <property type="match status" value="2"/>
</dbReference>
<keyword evidence="7" id="KW-0456">Lyase</keyword>
<sequence>MQYSLPSARVKLTPLRLLTSAPLLHSLQLLHAPPPQLLLLLTSTAHDESMSEIREKWKALGDKAKQKYIEKAKLSSEAYKEQKVKVDPQENSKETFITRTQLKTACDIIRNLEPQQVESVKAMGFGGLLRLKCTRLDRKLCEQLDVRGKKTNENSLPAKVSMDMKGTSSPVVNEKKGKKEPSFDSSTSPLTNKEKDRKEQSSGHLTSPLKANQEENTKKPSLSHLTSPLKTNKEQDIKEPKIKPSLKRSRKMGTNIGDIMSSTAPPTIGMNKRQKKCQQEMPRTRLKGSQPVKKNANEKPTMECQQEMARTRLKESQPVKKNANEKPTIGLVRELILRFVFDTTLSVREQLCNLGISYATRSDFMSLRKNGWVVGEIINAVALRKTLIQSKRDPNALWPSWYLPTYLASYALNGANPQPPGVEPSVKRSPTSVRLSDSRRKGQTDFDAPMAVALKANSFLQLRNKSNSHHQHLLIQPTNTPRFAIPTRKFNTPMAVLSVSTPTVGLSETFTRLRNQGKVAFIPYITAGDPDLSTTAEALKILDACGSDIIELGVPYSDPLADGPVIQAAATRALARGTNFNAILSMLKEVVPQISCPLALFTYYNPILKRGVEQFMSTVKDVGVHGLVVPDVPLEETESLRKEAVKNNIELVSFSMQSVYSSLRKWGNLILVLLTTPTTPTERMKAIVEVSEGFVYLVSSVGVTGARASVSGKVESLLKDIKEATSKPVAVGFGISKPEHVKQVVAWGADGVIVGSAMVKLLGEAKSPEEGLKELEIFAKSLKSALP</sequence>
<evidence type="ECO:0000256" key="5">
    <source>
        <dbReference type="ARBA" id="ARBA00023070"/>
    </source>
</evidence>
<evidence type="ECO:0000256" key="8">
    <source>
        <dbReference type="ARBA" id="ARBA00049047"/>
    </source>
</evidence>
<feature type="region of interest" description="Disordered" evidence="10">
    <location>
        <begin position="152"/>
        <end position="302"/>
    </location>
</feature>
<reference evidence="11 12" key="1">
    <citation type="submission" date="2020-08" db="EMBL/GenBank/DDBJ databases">
        <title>Plant Genome Project.</title>
        <authorList>
            <person name="Zhang R.-G."/>
        </authorList>
    </citation>
    <scope>NUCLEOTIDE SEQUENCE [LARGE SCALE GENOMIC DNA]</scope>
    <source>
        <strain evidence="11">WSP0</strain>
        <tissue evidence="11">Leaf</tissue>
    </source>
</reference>
<evidence type="ECO:0000256" key="9">
    <source>
        <dbReference type="ARBA" id="ARBA00060788"/>
    </source>
</evidence>
<comment type="pathway">
    <text evidence="1">Amino-acid biosynthesis; L-tryptophan biosynthesis; L-tryptophan from chorismate: step 5/5.</text>
</comment>
<proteinExistence type="inferred from homology"/>
<comment type="subunit">
    <text evidence="2">Tetramer of two alpha and two beta chains.</text>
</comment>
<dbReference type="GO" id="GO:0009851">
    <property type="term" value="P:auxin biosynthetic process"/>
    <property type="evidence" value="ECO:0007669"/>
    <property type="project" value="UniProtKB-KW"/>
</dbReference>
<dbReference type="InterPro" id="IPR036910">
    <property type="entry name" value="HMG_box_dom_sf"/>
</dbReference>
<evidence type="ECO:0000256" key="1">
    <source>
        <dbReference type="ARBA" id="ARBA00004733"/>
    </source>
</evidence>
<dbReference type="AlphaFoldDB" id="A0AAV6HL11"/>
<evidence type="ECO:0008006" key="13">
    <source>
        <dbReference type="Google" id="ProtNLM"/>
    </source>
</evidence>
<dbReference type="GO" id="GO:0005829">
    <property type="term" value="C:cytosol"/>
    <property type="evidence" value="ECO:0007669"/>
    <property type="project" value="TreeGrafter"/>
</dbReference>
<protein>
    <recommendedName>
        <fullName evidence="13">Tryptophan synthase</fullName>
    </recommendedName>
</protein>
<dbReference type="GO" id="GO:0009507">
    <property type="term" value="C:chloroplast"/>
    <property type="evidence" value="ECO:0007669"/>
    <property type="project" value="TreeGrafter"/>
</dbReference>
<gene>
    <name evidence="11" type="ORF">RHGRI_035810</name>
</gene>
<organism evidence="11 12">
    <name type="scientific">Rhododendron griersonianum</name>
    <dbReference type="NCBI Taxonomy" id="479676"/>
    <lineage>
        <taxon>Eukaryota</taxon>
        <taxon>Viridiplantae</taxon>
        <taxon>Streptophyta</taxon>
        <taxon>Embryophyta</taxon>
        <taxon>Tracheophyta</taxon>
        <taxon>Spermatophyta</taxon>
        <taxon>Magnoliopsida</taxon>
        <taxon>eudicotyledons</taxon>
        <taxon>Gunneridae</taxon>
        <taxon>Pentapetalae</taxon>
        <taxon>asterids</taxon>
        <taxon>Ericales</taxon>
        <taxon>Ericaceae</taxon>
        <taxon>Ericoideae</taxon>
        <taxon>Rhodoreae</taxon>
        <taxon>Rhododendron</taxon>
    </lineage>
</organism>
<dbReference type="PANTHER" id="PTHR43406">
    <property type="entry name" value="TRYPTOPHAN SYNTHASE, ALPHA CHAIN"/>
    <property type="match status" value="1"/>
</dbReference>
<feature type="compositionally biased region" description="Polar residues" evidence="10">
    <location>
        <begin position="219"/>
        <end position="230"/>
    </location>
</feature>
<name>A0AAV6HL11_9ERIC</name>
<evidence type="ECO:0000256" key="7">
    <source>
        <dbReference type="ARBA" id="ARBA00023239"/>
    </source>
</evidence>
<keyword evidence="4" id="KW-0822">Tryptophan biosynthesis</keyword>
<evidence type="ECO:0000313" key="11">
    <source>
        <dbReference type="EMBL" id="KAG5514528.1"/>
    </source>
</evidence>
<evidence type="ECO:0000256" key="10">
    <source>
        <dbReference type="SAM" id="MobiDB-lite"/>
    </source>
</evidence>
<dbReference type="SUPFAM" id="SSF47095">
    <property type="entry name" value="HMG-box"/>
    <property type="match status" value="1"/>
</dbReference>
<keyword evidence="5" id="KW-0073">Auxin biosynthesis</keyword>
<dbReference type="GO" id="GO:0004834">
    <property type="term" value="F:tryptophan synthase activity"/>
    <property type="evidence" value="ECO:0007669"/>
    <property type="project" value="UniProtKB-EC"/>
</dbReference>
<keyword evidence="6" id="KW-0057">Aromatic amino acid biosynthesis</keyword>
<dbReference type="Gene3D" id="1.10.30.10">
    <property type="entry name" value="High mobility group box domain"/>
    <property type="match status" value="1"/>
</dbReference>
<feature type="compositionally biased region" description="Basic and acidic residues" evidence="10">
    <location>
        <begin position="173"/>
        <end position="182"/>
    </location>
</feature>
<comment type="similarity">
    <text evidence="9">Belongs to the TrpA family.</text>
</comment>
<feature type="compositionally biased region" description="Basic and acidic residues" evidence="10">
    <location>
        <begin position="231"/>
        <end position="242"/>
    </location>
</feature>
<dbReference type="Gene3D" id="3.20.20.70">
    <property type="entry name" value="Aldolase class I"/>
    <property type="match status" value="1"/>
</dbReference>
<dbReference type="SUPFAM" id="SSF51366">
    <property type="entry name" value="Ribulose-phoshate binding barrel"/>
    <property type="match status" value="1"/>
</dbReference>
<dbReference type="FunFam" id="3.20.20.70:FF:000107">
    <property type="entry name" value="Tryptophan synthase alpha chain, chloroplastic"/>
    <property type="match status" value="1"/>
</dbReference>
<dbReference type="Pfam" id="PF00290">
    <property type="entry name" value="Trp_syntA"/>
    <property type="match status" value="1"/>
</dbReference>
<dbReference type="HAMAP" id="MF_00131">
    <property type="entry name" value="Trp_synth_alpha"/>
    <property type="match status" value="1"/>
</dbReference>
<dbReference type="CDD" id="cd00084">
    <property type="entry name" value="HMG-box_SF"/>
    <property type="match status" value="1"/>
</dbReference>
<evidence type="ECO:0000256" key="6">
    <source>
        <dbReference type="ARBA" id="ARBA00023141"/>
    </source>
</evidence>
<dbReference type="Proteomes" id="UP000823749">
    <property type="component" value="Chromosome 13"/>
</dbReference>
<evidence type="ECO:0000256" key="4">
    <source>
        <dbReference type="ARBA" id="ARBA00022822"/>
    </source>
</evidence>
<dbReference type="CDD" id="cd04724">
    <property type="entry name" value="Tryptophan_synthase_alpha"/>
    <property type="match status" value="1"/>
</dbReference>
<feature type="region of interest" description="Disordered" evidence="10">
    <location>
        <begin position="417"/>
        <end position="442"/>
    </location>
</feature>
<evidence type="ECO:0000256" key="3">
    <source>
        <dbReference type="ARBA" id="ARBA00022605"/>
    </source>
</evidence>
<dbReference type="InterPro" id="IPR013785">
    <property type="entry name" value="Aldolase_TIM"/>
</dbReference>
<comment type="caution">
    <text evidence="11">The sequence shown here is derived from an EMBL/GenBank/DDBJ whole genome shotgun (WGS) entry which is preliminary data.</text>
</comment>
<keyword evidence="3" id="KW-0028">Amino-acid biosynthesis</keyword>
<accession>A0AAV6HL11</accession>
<dbReference type="EMBL" id="JACTNZ010000013">
    <property type="protein sequence ID" value="KAG5514528.1"/>
    <property type="molecule type" value="Genomic_DNA"/>
</dbReference>
<evidence type="ECO:0000313" key="12">
    <source>
        <dbReference type="Proteomes" id="UP000823749"/>
    </source>
</evidence>
<dbReference type="InterPro" id="IPR011060">
    <property type="entry name" value="RibuloseP-bd_barrel"/>
</dbReference>
<dbReference type="PROSITE" id="PS00167">
    <property type="entry name" value="TRP_SYNTHASE_ALPHA"/>
    <property type="match status" value="1"/>
</dbReference>
<keyword evidence="12" id="KW-1185">Reference proteome</keyword>
<dbReference type="InterPro" id="IPR002028">
    <property type="entry name" value="Trp_synthase_suA"/>
</dbReference>
<dbReference type="InterPro" id="IPR018204">
    <property type="entry name" value="Trp_synthase_alpha_AS"/>
</dbReference>
<dbReference type="PANTHER" id="PTHR43406:SF1">
    <property type="entry name" value="TRYPTOPHAN SYNTHASE ALPHA CHAIN, CHLOROPLASTIC"/>
    <property type="match status" value="1"/>
</dbReference>
<feature type="compositionally biased region" description="Basic and acidic residues" evidence="10">
    <location>
        <begin position="192"/>
        <end position="201"/>
    </location>
</feature>
<comment type="catalytic activity">
    <reaction evidence="8">
        <text>(1S,2R)-1-C-(indol-3-yl)glycerol 3-phosphate + L-serine = D-glyceraldehyde 3-phosphate + L-tryptophan + H2O</text>
        <dbReference type="Rhea" id="RHEA:10532"/>
        <dbReference type="ChEBI" id="CHEBI:15377"/>
        <dbReference type="ChEBI" id="CHEBI:33384"/>
        <dbReference type="ChEBI" id="CHEBI:57912"/>
        <dbReference type="ChEBI" id="CHEBI:58866"/>
        <dbReference type="ChEBI" id="CHEBI:59776"/>
        <dbReference type="EC" id="4.2.1.20"/>
    </reaction>
</comment>